<comment type="subcellular location">
    <subcellularLocation>
        <location evidence="1">Cytoplasm</location>
    </subcellularLocation>
</comment>
<gene>
    <name evidence="5" type="ORF">EF514_06235</name>
</gene>
<dbReference type="PANTHER" id="PTHR43035">
    <property type="entry name" value="FATTY ACID REPRESSION MUTANT PROTEIN 2-RELATED"/>
    <property type="match status" value="1"/>
</dbReference>
<comment type="caution">
    <text evidence="5">The sequence shown here is derived from an EMBL/GenBank/DDBJ whole genome shotgun (WGS) entry which is preliminary data.</text>
</comment>
<dbReference type="CDD" id="cd02140">
    <property type="entry name" value="Frm2-like"/>
    <property type="match status" value="1"/>
</dbReference>
<dbReference type="Proteomes" id="UP000288812">
    <property type="component" value="Unassembled WGS sequence"/>
</dbReference>
<sequence>MELKTVELLKNRRSFYVLDKNIKVSEEEIKEAIREIVKYSPSPFNVQSEKVVVLFGEDHDYLWGTIVMETLRKIVGGEEKFKETEAKINGFKNGYGTILIFEDKDILEEAKKGLGSYAPNLDTWSEHANGIVTIGLWIGLRELGLGANLQHYNPIIDEEVKDKWDIPKNWILKSQMVFGNILEHPEEKSKIDINSRVVFK</sequence>
<dbReference type="SUPFAM" id="SSF55469">
    <property type="entry name" value="FMN-dependent nitroreductase-like"/>
    <property type="match status" value="1"/>
</dbReference>
<dbReference type="FunFam" id="3.40.109.10:FF:000001">
    <property type="entry name" value="Nitroreductase family"/>
    <property type="match status" value="1"/>
</dbReference>
<dbReference type="InterPro" id="IPR000415">
    <property type="entry name" value="Nitroreductase-like"/>
</dbReference>
<dbReference type="InterPro" id="IPR029479">
    <property type="entry name" value="Nitroreductase"/>
</dbReference>
<keyword evidence="2" id="KW-0963">Cytoplasm</keyword>
<dbReference type="GO" id="GO:0005737">
    <property type="term" value="C:cytoplasm"/>
    <property type="evidence" value="ECO:0007669"/>
    <property type="project" value="UniProtKB-SubCell"/>
</dbReference>
<proteinExistence type="predicted"/>
<dbReference type="GO" id="GO:0034599">
    <property type="term" value="P:cellular response to oxidative stress"/>
    <property type="evidence" value="ECO:0007669"/>
    <property type="project" value="InterPro"/>
</dbReference>
<dbReference type="InterPro" id="IPR033877">
    <property type="entry name" value="Frm2/Hbn1"/>
</dbReference>
<protein>
    <submittedName>
        <fullName evidence="5">Nitroreductase family protein</fullName>
    </submittedName>
</protein>
<evidence type="ECO:0000256" key="3">
    <source>
        <dbReference type="ARBA" id="ARBA00023002"/>
    </source>
</evidence>
<feature type="domain" description="Nitroreductase" evidence="4">
    <location>
        <begin position="9"/>
        <end position="179"/>
    </location>
</feature>
<dbReference type="AlphaFoldDB" id="A0A437S6X1"/>
<evidence type="ECO:0000256" key="1">
    <source>
        <dbReference type="ARBA" id="ARBA00004496"/>
    </source>
</evidence>
<name>A0A437S6X1_9FIRM</name>
<dbReference type="RefSeq" id="WP_127724564.1">
    <property type="nucleotide sequence ID" value="NZ_RLIH01000007.1"/>
</dbReference>
<keyword evidence="6" id="KW-1185">Reference proteome</keyword>
<dbReference type="Gene3D" id="3.40.109.10">
    <property type="entry name" value="NADH Oxidase"/>
    <property type="match status" value="1"/>
</dbReference>
<dbReference type="Pfam" id="PF00881">
    <property type="entry name" value="Nitroreductase"/>
    <property type="match status" value="1"/>
</dbReference>
<dbReference type="GO" id="GO:0016491">
    <property type="term" value="F:oxidoreductase activity"/>
    <property type="evidence" value="ECO:0007669"/>
    <property type="project" value="UniProtKB-KW"/>
</dbReference>
<organism evidence="5 6">
    <name type="scientific">Anaerosphaera multitolerans</name>
    <dbReference type="NCBI Taxonomy" id="2487351"/>
    <lineage>
        <taxon>Bacteria</taxon>
        <taxon>Bacillati</taxon>
        <taxon>Bacillota</taxon>
        <taxon>Tissierellia</taxon>
        <taxon>Tissierellales</taxon>
        <taxon>Peptoniphilaceae</taxon>
        <taxon>Anaerosphaera</taxon>
    </lineage>
</organism>
<keyword evidence="3" id="KW-0560">Oxidoreductase</keyword>
<dbReference type="PANTHER" id="PTHR43035:SF1">
    <property type="entry name" value="FATTY ACID REPRESSION MUTANT PROTEIN 2-RELATED"/>
    <property type="match status" value="1"/>
</dbReference>
<evidence type="ECO:0000259" key="4">
    <source>
        <dbReference type="Pfam" id="PF00881"/>
    </source>
</evidence>
<dbReference type="OrthoDB" id="9810617at2"/>
<evidence type="ECO:0000313" key="6">
    <source>
        <dbReference type="Proteomes" id="UP000288812"/>
    </source>
</evidence>
<accession>A0A437S6X1</accession>
<evidence type="ECO:0000313" key="5">
    <source>
        <dbReference type="EMBL" id="RVU54698.1"/>
    </source>
</evidence>
<evidence type="ECO:0000256" key="2">
    <source>
        <dbReference type="ARBA" id="ARBA00022490"/>
    </source>
</evidence>
<reference evidence="5 6" key="1">
    <citation type="submission" date="2018-11" db="EMBL/GenBank/DDBJ databases">
        <title>Genome sequencing and assembly of Anaerosphaera sp. nov., GS7-6-2.</title>
        <authorList>
            <person name="Rettenmaier R."/>
            <person name="Liebl W."/>
            <person name="Zverlov V."/>
        </authorList>
    </citation>
    <scope>NUCLEOTIDE SEQUENCE [LARGE SCALE GENOMIC DNA]</scope>
    <source>
        <strain evidence="5 6">GS7-6-2</strain>
    </source>
</reference>
<dbReference type="EMBL" id="RLIH01000007">
    <property type="protein sequence ID" value="RVU54698.1"/>
    <property type="molecule type" value="Genomic_DNA"/>
</dbReference>